<evidence type="ECO:0000256" key="1">
    <source>
        <dbReference type="ARBA" id="ARBA00022741"/>
    </source>
</evidence>
<accession>A0A4Z0WD07</accession>
<dbReference type="SMART" id="SM00382">
    <property type="entry name" value="AAA"/>
    <property type="match status" value="1"/>
</dbReference>
<dbReference type="InterPro" id="IPR027417">
    <property type="entry name" value="P-loop_NTPase"/>
</dbReference>
<dbReference type="AlphaFoldDB" id="A0A4Z0WD07"/>
<dbReference type="PANTHER" id="PTHR43119:SF1">
    <property type="entry name" value="ABC TRANSPORTER DOMAIN-CONTAINING PROTEIN"/>
    <property type="match status" value="1"/>
</dbReference>
<feature type="domain" description="ABC transporter" evidence="3">
    <location>
        <begin position="2"/>
        <end position="199"/>
    </location>
</feature>
<keyword evidence="5" id="KW-1185">Reference proteome</keyword>
<organism evidence="4 5">
    <name type="scientific">Natronospirillum operosum</name>
    <dbReference type="NCBI Taxonomy" id="2759953"/>
    <lineage>
        <taxon>Bacteria</taxon>
        <taxon>Pseudomonadati</taxon>
        <taxon>Pseudomonadota</taxon>
        <taxon>Gammaproteobacteria</taxon>
        <taxon>Oceanospirillales</taxon>
        <taxon>Natronospirillaceae</taxon>
        <taxon>Natronospirillum</taxon>
    </lineage>
</organism>
<dbReference type="EMBL" id="SRMF01000005">
    <property type="protein sequence ID" value="TGG92474.1"/>
    <property type="molecule type" value="Genomic_DNA"/>
</dbReference>
<reference evidence="4 5" key="1">
    <citation type="submission" date="2019-04" db="EMBL/GenBank/DDBJ databases">
        <title>Natronospirillum operosus gen. nov., sp. nov., a haloalkaliphilic satellite isolated from decaying biomass of laboratory culture of cyanobacterium Geitlerinema sp. and proposal of Natronospirillaceae fam. nov. and Saccharospirillaceae fam. nov.</title>
        <authorList>
            <person name="Kevbrin V."/>
            <person name="Boltyanskaya Y."/>
            <person name="Koziaeva V."/>
            <person name="Grouzdev D.S."/>
            <person name="Park M."/>
            <person name="Cho J."/>
        </authorList>
    </citation>
    <scope>NUCLEOTIDE SEQUENCE [LARGE SCALE GENOMIC DNA]</scope>
    <source>
        <strain evidence="4 5">G-116</strain>
    </source>
</reference>
<dbReference type="InterPro" id="IPR003593">
    <property type="entry name" value="AAA+_ATPase"/>
</dbReference>
<evidence type="ECO:0000259" key="3">
    <source>
        <dbReference type="PROSITE" id="PS50893"/>
    </source>
</evidence>
<comment type="caution">
    <text evidence="4">The sequence shown here is derived from an EMBL/GenBank/DDBJ whole genome shotgun (WGS) entry which is preliminary data.</text>
</comment>
<dbReference type="PROSITE" id="PS50893">
    <property type="entry name" value="ABC_TRANSPORTER_2"/>
    <property type="match status" value="1"/>
</dbReference>
<dbReference type="SUPFAM" id="SSF52540">
    <property type="entry name" value="P-loop containing nucleoside triphosphate hydrolases"/>
    <property type="match status" value="1"/>
</dbReference>
<proteinExistence type="predicted"/>
<dbReference type="Proteomes" id="UP000297475">
    <property type="component" value="Unassembled WGS sequence"/>
</dbReference>
<dbReference type="GO" id="GO:0005524">
    <property type="term" value="F:ATP binding"/>
    <property type="evidence" value="ECO:0007669"/>
    <property type="project" value="UniProtKB-KW"/>
</dbReference>
<dbReference type="Gene3D" id="3.40.50.300">
    <property type="entry name" value="P-loop containing nucleotide triphosphate hydrolases"/>
    <property type="match status" value="1"/>
</dbReference>
<dbReference type="InterPro" id="IPR003439">
    <property type="entry name" value="ABC_transporter-like_ATP-bd"/>
</dbReference>
<sequence length="199" mass="22295">MLLFKDLTTANLTPQTRQLDNGRIVCLSGASGSGKSLLLRALADLDAHEGEVFLDVTLQSATPAHLWRQWVRLVPAESQWWSDSVRDHFAESPDPADLNALLLPDTALEWPVSRLSSGEKQRLALLRAISTAPRALLLDEPTANLDQTARLAVEDWLIMKIRANDWPTLWVAHDEDQIQRVADQHWQLESGQLIELEPA</sequence>
<keyword evidence="2 4" id="KW-0067">ATP-binding</keyword>
<protein>
    <submittedName>
        <fullName evidence="4">ATP-binding cassette domain-containing protein</fullName>
    </submittedName>
</protein>
<dbReference type="RefSeq" id="WP_135483807.1">
    <property type="nucleotide sequence ID" value="NZ_SRMF01000005.1"/>
</dbReference>
<gene>
    <name evidence="4" type="ORF">E4656_13450</name>
</gene>
<evidence type="ECO:0000256" key="2">
    <source>
        <dbReference type="ARBA" id="ARBA00022840"/>
    </source>
</evidence>
<keyword evidence="1" id="KW-0547">Nucleotide-binding</keyword>
<dbReference type="OrthoDB" id="4408248at2"/>
<dbReference type="PROSITE" id="PS00211">
    <property type="entry name" value="ABC_TRANSPORTER_1"/>
    <property type="match status" value="1"/>
</dbReference>
<dbReference type="Pfam" id="PF00005">
    <property type="entry name" value="ABC_tran"/>
    <property type="match status" value="1"/>
</dbReference>
<name>A0A4Z0WD07_9GAMM</name>
<evidence type="ECO:0000313" key="4">
    <source>
        <dbReference type="EMBL" id="TGG92474.1"/>
    </source>
</evidence>
<dbReference type="GO" id="GO:0016887">
    <property type="term" value="F:ATP hydrolysis activity"/>
    <property type="evidence" value="ECO:0007669"/>
    <property type="project" value="InterPro"/>
</dbReference>
<dbReference type="InterPro" id="IPR017871">
    <property type="entry name" value="ABC_transporter-like_CS"/>
</dbReference>
<evidence type="ECO:0000313" key="5">
    <source>
        <dbReference type="Proteomes" id="UP000297475"/>
    </source>
</evidence>
<dbReference type="PANTHER" id="PTHR43119">
    <property type="entry name" value="ABC TRANSPORT PROTEIN ATP-BINDING COMPONENT-RELATED"/>
    <property type="match status" value="1"/>
</dbReference>